<keyword evidence="3 7" id="KW-0489">Methyltransferase</keyword>
<dbReference type="PROSITE" id="PS00092">
    <property type="entry name" value="N6_MTASE"/>
    <property type="match status" value="1"/>
</dbReference>
<dbReference type="Gene3D" id="3.40.50.150">
    <property type="entry name" value="Vaccinia Virus protein VP39"/>
    <property type="match status" value="1"/>
</dbReference>
<reference evidence="7 8" key="1">
    <citation type="submission" date="2020-09" db="EMBL/GenBank/DDBJ databases">
        <title>Dyella sp. 7MK23 isolated from forest soil.</title>
        <authorList>
            <person name="Fu J."/>
        </authorList>
    </citation>
    <scope>NUCLEOTIDE SEQUENCE [LARGE SCALE GENOMIC DNA]</scope>
    <source>
        <strain evidence="7 8">7MK23</strain>
    </source>
</reference>
<evidence type="ECO:0000313" key="7">
    <source>
        <dbReference type="EMBL" id="MBE1161109.1"/>
    </source>
</evidence>
<dbReference type="PIRSF" id="PIRSF000398">
    <property type="entry name" value="M_m6A_EcoRV"/>
    <property type="match status" value="1"/>
</dbReference>
<keyword evidence="5" id="KW-0949">S-adenosyl-L-methionine</keyword>
<name>A0ABR9GAT8_9GAMM</name>
<evidence type="ECO:0000256" key="2">
    <source>
        <dbReference type="ARBA" id="ARBA00011900"/>
    </source>
</evidence>
<gene>
    <name evidence="7" type="ORF">IGX34_11980</name>
</gene>
<dbReference type="RefSeq" id="WP_192555970.1">
    <property type="nucleotide sequence ID" value="NZ_JACZZA010000007.1"/>
</dbReference>
<evidence type="ECO:0000256" key="6">
    <source>
        <dbReference type="ARBA" id="ARBA00047942"/>
    </source>
</evidence>
<dbReference type="PRINTS" id="PR00505">
    <property type="entry name" value="D12N6MTFRASE"/>
</dbReference>
<dbReference type="EMBL" id="JACZZA010000007">
    <property type="protein sequence ID" value="MBE1161109.1"/>
    <property type="molecule type" value="Genomic_DNA"/>
</dbReference>
<dbReference type="InterPro" id="IPR002052">
    <property type="entry name" value="DNA_methylase_N6_adenine_CS"/>
</dbReference>
<keyword evidence="8" id="KW-1185">Reference proteome</keyword>
<dbReference type="PANTHER" id="PTHR30481:SF2">
    <property type="entry name" value="SITE-SPECIFIC DNA-METHYLTRANSFERASE (ADENINE-SPECIFIC)"/>
    <property type="match status" value="1"/>
</dbReference>
<dbReference type="InterPro" id="IPR023095">
    <property type="entry name" value="Ade_MeTrfase_dom_2"/>
</dbReference>
<comment type="similarity">
    <text evidence="1">Belongs to the N(4)/N(6)-methyltransferase family.</text>
</comment>
<comment type="caution">
    <text evidence="7">The sequence shown here is derived from an EMBL/GenBank/DDBJ whole genome shotgun (WGS) entry which is preliminary data.</text>
</comment>
<evidence type="ECO:0000256" key="5">
    <source>
        <dbReference type="ARBA" id="ARBA00022691"/>
    </source>
</evidence>
<dbReference type="Proteomes" id="UP000651010">
    <property type="component" value="Unassembled WGS sequence"/>
</dbReference>
<sequence>MSARYHTPLRYPGGKQKLTPFVIEVLEANDLIGGEYAEPYAGGAGVALELLLRKYVRKIHLNDSALPIYAFWRSVLKETDALNAMISSASMTVEEWKRRRDIVRSPKNHTLLEVGYSAFFLNRCNRSGVLSGGVIGGLDQTGDWKMDARFTRNELIRRIETIADRKSAIVIKNWDAERFMTDHVGGLPEDTLVYCDPPYFEKASRLYLNSYEPDDHERIAKYIQTKVGHNWMVSYDSAPEILAYYKKRRSFLYDLQYNASRVYQGREVFIFSDSLRIPKFSELPYIDDALAENKARLRARRAA</sequence>
<evidence type="ECO:0000256" key="3">
    <source>
        <dbReference type="ARBA" id="ARBA00022603"/>
    </source>
</evidence>
<organism evidence="7 8">
    <name type="scientific">Dyella acidiphila</name>
    <dbReference type="NCBI Taxonomy" id="2775866"/>
    <lineage>
        <taxon>Bacteria</taxon>
        <taxon>Pseudomonadati</taxon>
        <taxon>Pseudomonadota</taxon>
        <taxon>Gammaproteobacteria</taxon>
        <taxon>Lysobacterales</taxon>
        <taxon>Rhodanobacteraceae</taxon>
        <taxon>Dyella</taxon>
    </lineage>
</organism>
<dbReference type="EC" id="2.1.1.72" evidence="2"/>
<evidence type="ECO:0000313" key="8">
    <source>
        <dbReference type="Proteomes" id="UP000651010"/>
    </source>
</evidence>
<dbReference type="InterPro" id="IPR029063">
    <property type="entry name" value="SAM-dependent_MTases_sf"/>
</dbReference>
<dbReference type="GO" id="GO:0032259">
    <property type="term" value="P:methylation"/>
    <property type="evidence" value="ECO:0007669"/>
    <property type="project" value="UniProtKB-KW"/>
</dbReference>
<accession>A0ABR9GAT8</accession>
<dbReference type="PANTHER" id="PTHR30481">
    <property type="entry name" value="DNA ADENINE METHYLASE"/>
    <property type="match status" value="1"/>
</dbReference>
<comment type="catalytic activity">
    <reaction evidence="6">
        <text>a 2'-deoxyadenosine in DNA + S-adenosyl-L-methionine = an N(6)-methyl-2'-deoxyadenosine in DNA + S-adenosyl-L-homocysteine + H(+)</text>
        <dbReference type="Rhea" id="RHEA:15197"/>
        <dbReference type="Rhea" id="RHEA-COMP:12418"/>
        <dbReference type="Rhea" id="RHEA-COMP:12419"/>
        <dbReference type="ChEBI" id="CHEBI:15378"/>
        <dbReference type="ChEBI" id="CHEBI:57856"/>
        <dbReference type="ChEBI" id="CHEBI:59789"/>
        <dbReference type="ChEBI" id="CHEBI:90615"/>
        <dbReference type="ChEBI" id="CHEBI:90616"/>
        <dbReference type="EC" id="2.1.1.72"/>
    </reaction>
</comment>
<dbReference type="InterPro" id="IPR012263">
    <property type="entry name" value="M_m6A_EcoRV"/>
</dbReference>
<dbReference type="Pfam" id="PF02086">
    <property type="entry name" value="MethyltransfD12"/>
    <property type="match status" value="1"/>
</dbReference>
<dbReference type="SUPFAM" id="SSF53335">
    <property type="entry name" value="S-adenosyl-L-methionine-dependent methyltransferases"/>
    <property type="match status" value="1"/>
</dbReference>
<protein>
    <recommendedName>
        <fullName evidence="2">site-specific DNA-methyltransferase (adenine-specific)</fullName>
        <ecNumber evidence="2">2.1.1.72</ecNumber>
    </recommendedName>
</protein>
<keyword evidence="4" id="KW-0808">Transferase</keyword>
<dbReference type="InterPro" id="IPR012327">
    <property type="entry name" value="MeTrfase_D12"/>
</dbReference>
<evidence type="ECO:0000256" key="4">
    <source>
        <dbReference type="ARBA" id="ARBA00022679"/>
    </source>
</evidence>
<dbReference type="Gene3D" id="1.10.1020.10">
    <property type="entry name" value="Adenine-specific Methyltransferase, Domain 2"/>
    <property type="match status" value="1"/>
</dbReference>
<evidence type="ECO:0000256" key="1">
    <source>
        <dbReference type="ARBA" id="ARBA00006594"/>
    </source>
</evidence>
<dbReference type="GO" id="GO:0008168">
    <property type="term" value="F:methyltransferase activity"/>
    <property type="evidence" value="ECO:0007669"/>
    <property type="project" value="UniProtKB-KW"/>
</dbReference>
<proteinExistence type="inferred from homology"/>